<feature type="compositionally biased region" description="Basic and acidic residues" evidence="1">
    <location>
        <begin position="1"/>
        <end position="15"/>
    </location>
</feature>
<keyword evidence="2" id="KW-0812">Transmembrane</keyword>
<keyword evidence="2" id="KW-1133">Transmembrane helix</keyword>
<evidence type="ECO:0000256" key="2">
    <source>
        <dbReference type="SAM" id="Phobius"/>
    </source>
</evidence>
<evidence type="ECO:0000313" key="4">
    <source>
        <dbReference type="Proteomes" id="UP000001734"/>
    </source>
</evidence>
<dbReference type="KEGG" id="kpe:KPK_2694"/>
<sequence length="43" mass="4721">MGILCRDRGGGERPTQKSPTSGLIFSIFFGLIIRAIHHGENTH</sequence>
<proteinExistence type="predicted"/>
<dbReference type="AlphaFoldDB" id="B5XQQ0"/>
<organism evidence="3 4">
    <name type="scientific">Klebsiella variicola (strain 342)</name>
    <name type="common">Klebsiella pneumoniae</name>
    <dbReference type="NCBI Taxonomy" id="507522"/>
    <lineage>
        <taxon>Bacteria</taxon>
        <taxon>Pseudomonadati</taxon>
        <taxon>Pseudomonadota</taxon>
        <taxon>Gammaproteobacteria</taxon>
        <taxon>Enterobacterales</taxon>
        <taxon>Enterobacteriaceae</taxon>
        <taxon>Klebsiella/Raoultella group</taxon>
        <taxon>Klebsiella</taxon>
        <taxon>Klebsiella pneumoniae complex</taxon>
    </lineage>
</organism>
<keyword evidence="2" id="KW-0472">Membrane</keyword>
<dbReference type="EMBL" id="CP000964">
    <property type="protein sequence ID" value="ACI07289.1"/>
    <property type="molecule type" value="Genomic_DNA"/>
</dbReference>
<feature type="transmembrane region" description="Helical" evidence="2">
    <location>
        <begin position="20"/>
        <end position="37"/>
    </location>
</feature>
<protein>
    <submittedName>
        <fullName evidence="3">Uncharacterized protein</fullName>
    </submittedName>
</protein>
<gene>
    <name evidence="3" type="ordered locus">KPK_2694</name>
</gene>
<evidence type="ECO:0000313" key="3">
    <source>
        <dbReference type="EMBL" id="ACI07289.1"/>
    </source>
</evidence>
<dbReference type="Proteomes" id="UP000001734">
    <property type="component" value="Chromosome"/>
</dbReference>
<feature type="region of interest" description="Disordered" evidence="1">
    <location>
        <begin position="1"/>
        <end position="20"/>
    </location>
</feature>
<dbReference type="HOGENOM" id="CLU_3234864_0_0_6"/>
<reference evidence="3 4" key="1">
    <citation type="journal article" date="2008" name="PLoS Genet.">
        <title>Complete genome sequence of the N2-fixing broad host range endophyte Klebsiella pneumoniae 342 and virulence predictions verified in mice.</title>
        <authorList>
            <person name="Fouts D.E."/>
            <person name="Tyler H.L."/>
            <person name="DeBoy R.T."/>
            <person name="Daugherty S."/>
            <person name="Ren Q."/>
            <person name="Badger J.H."/>
            <person name="Durkin A.S."/>
            <person name="Huot H."/>
            <person name="Shrivastava S."/>
            <person name="Kothari S."/>
            <person name="Dodson R.J."/>
            <person name="Mohamoud Y."/>
            <person name="Khouri H."/>
            <person name="Roesch L.F."/>
            <person name="Krogfelt K.A."/>
            <person name="Struve C."/>
            <person name="Triplett E.W."/>
            <person name="Methe B.A."/>
        </authorList>
    </citation>
    <scope>NUCLEOTIDE SEQUENCE [LARGE SCALE GENOMIC DNA]</scope>
    <source>
        <strain evidence="3 4">342</strain>
    </source>
</reference>
<name>B5XQQ0_KLEV3</name>
<accession>B5XQQ0</accession>
<dbReference type="BioCyc" id="KPNE507522:GI0B-2685-MONOMER"/>
<evidence type="ECO:0000256" key="1">
    <source>
        <dbReference type="SAM" id="MobiDB-lite"/>
    </source>
</evidence>